<dbReference type="InterPro" id="IPR017896">
    <property type="entry name" value="4Fe4S_Fe-S-bd"/>
</dbReference>
<evidence type="ECO:0000256" key="3">
    <source>
        <dbReference type="ARBA" id="ARBA00022723"/>
    </source>
</evidence>
<evidence type="ECO:0000256" key="4">
    <source>
        <dbReference type="ARBA" id="ARBA00022737"/>
    </source>
</evidence>
<dbReference type="InterPro" id="IPR017900">
    <property type="entry name" value="4Fe4S_Fe_S_CS"/>
</dbReference>
<organism evidence="9 10">
    <name type="scientific">Desulfoplanes formicivorans</name>
    <dbReference type="NCBI Taxonomy" id="1592317"/>
    <lineage>
        <taxon>Bacteria</taxon>
        <taxon>Pseudomonadati</taxon>
        <taxon>Thermodesulfobacteriota</taxon>
        <taxon>Desulfovibrionia</taxon>
        <taxon>Desulfovibrionales</taxon>
        <taxon>Desulfoplanaceae</taxon>
        <taxon>Desulfoplanes</taxon>
    </lineage>
</organism>
<dbReference type="GO" id="GO:0051539">
    <property type="term" value="F:4 iron, 4 sulfur cluster binding"/>
    <property type="evidence" value="ECO:0007669"/>
    <property type="project" value="UniProtKB-KW"/>
</dbReference>
<keyword evidence="10" id="KW-1185">Reference proteome</keyword>
<accession>A0A194AHQ1</accession>
<feature type="domain" description="4Fe-4S ferredoxin-type" evidence="8">
    <location>
        <begin position="283"/>
        <end position="312"/>
    </location>
</feature>
<feature type="domain" description="4Fe-4S ferredoxin-type" evidence="8">
    <location>
        <begin position="322"/>
        <end position="351"/>
    </location>
</feature>
<keyword evidence="3" id="KW-0479">Metal-binding</keyword>
<protein>
    <submittedName>
        <fullName evidence="9">4Fe-4S ferredoxin</fullName>
    </submittedName>
</protein>
<keyword evidence="6" id="KW-0408">Iron</keyword>
<keyword evidence="1" id="KW-0813">Transport</keyword>
<keyword evidence="4" id="KW-0677">Repeat</keyword>
<evidence type="ECO:0000256" key="2">
    <source>
        <dbReference type="ARBA" id="ARBA00022485"/>
    </source>
</evidence>
<evidence type="ECO:0000256" key="5">
    <source>
        <dbReference type="ARBA" id="ARBA00022982"/>
    </source>
</evidence>
<proteinExistence type="predicted"/>
<comment type="caution">
    <text evidence="9">The sequence shown here is derived from an EMBL/GenBank/DDBJ whole genome shotgun (WGS) entry which is preliminary data.</text>
</comment>
<dbReference type="AlphaFoldDB" id="A0A194AHQ1"/>
<keyword evidence="5" id="KW-0249">Electron transport</keyword>
<sequence length="426" mass="47813">MGHIIAKDIYRQLGEKIDNTTVRTPWNPALRDLLQALYTKEEADFIVRMPYRPSSLERLQKIMGMELLSLQKRLESLCHKGLVCDIWEGGEYVYMVSPLVIGFFEFTMMRTKGELSPKKWAELFHAYMFGSSGFFDANFGDEQQVSIMRALPHEQTLGDHVEILDYEKAQALMDAQTSFAVGICSCRHEKEHLGGRPCDVPLETCTSMGSGAEFLIRNGFARSISREEMEDITARSRDMGFVLSTDNVRQDAGFICHCCSCCCNLLRGIRETGYSGILVSSSFMARCDEDLCNGCGQCVRACPIDAITLVEVPAQAGERPRKKPVVNEDYCLGCGVCGLKCPTKAMRLDERTRKVFHPEDSMERVILQSLERGTLQNLLFDNPNSRTQGFMRGLVGAFLRLSPVKKALMSEALRSRFLDGLRRAGG</sequence>
<dbReference type="GO" id="GO:0046872">
    <property type="term" value="F:metal ion binding"/>
    <property type="evidence" value="ECO:0007669"/>
    <property type="project" value="UniProtKB-KW"/>
</dbReference>
<dbReference type="InterPro" id="IPR050572">
    <property type="entry name" value="Fe-S_Ferredoxin"/>
</dbReference>
<evidence type="ECO:0000259" key="8">
    <source>
        <dbReference type="PROSITE" id="PS51379"/>
    </source>
</evidence>
<gene>
    <name evidence="9" type="ORF">DPF_1320</name>
</gene>
<dbReference type="Pfam" id="PF12838">
    <property type="entry name" value="Fer4_7"/>
    <property type="match status" value="1"/>
</dbReference>
<dbReference type="RefSeq" id="WP_069858260.1">
    <property type="nucleotide sequence ID" value="NZ_BDFE01000015.1"/>
</dbReference>
<keyword evidence="7" id="KW-0411">Iron-sulfur</keyword>
<dbReference type="Gene3D" id="3.30.70.20">
    <property type="match status" value="2"/>
</dbReference>
<name>A0A194AHQ1_9BACT</name>
<dbReference type="Proteomes" id="UP000095200">
    <property type="component" value="Unassembled WGS sequence"/>
</dbReference>
<evidence type="ECO:0000256" key="1">
    <source>
        <dbReference type="ARBA" id="ARBA00022448"/>
    </source>
</evidence>
<evidence type="ECO:0000313" key="9">
    <source>
        <dbReference type="EMBL" id="GAU08606.1"/>
    </source>
</evidence>
<evidence type="ECO:0000256" key="6">
    <source>
        <dbReference type="ARBA" id="ARBA00023004"/>
    </source>
</evidence>
<evidence type="ECO:0000256" key="7">
    <source>
        <dbReference type="ARBA" id="ARBA00023014"/>
    </source>
</evidence>
<dbReference type="PANTHER" id="PTHR43687">
    <property type="entry name" value="ADENYLYLSULFATE REDUCTASE, BETA SUBUNIT"/>
    <property type="match status" value="1"/>
</dbReference>
<dbReference type="EMBL" id="BDFE01000015">
    <property type="protein sequence ID" value="GAU08606.1"/>
    <property type="molecule type" value="Genomic_DNA"/>
</dbReference>
<dbReference type="SUPFAM" id="SSF54862">
    <property type="entry name" value="4Fe-4S ferredoxins"/>
    <property type="match status" value="1"/>
</dbReference>
<dbReference type="PROSITE" id="PS51379">
    <property type="entry name" value="4FE4S_FER_2"/>
    <property type="match status" value="2"/>
</dbReference>
<dbReference type="PROSITE" id="PS00198">
    <property type="entry name" value="4FE4S_FER_1"/>
    <property type="match status" value="2"/>
</dbReference>
<reference evidence="10" key="1">
    <citation type="submission" date="2016-06" db="EMBL/GenBank/DDBJ databases">
        <title>Draft genome sequence of Desulfoplanes formicivorans strain Pf12B.</title>
        <authorList>
            <person name="Watanabe M."/>
            <person name="Kojima H."/>
            <person name="Fukui M."/>
        </authorList>
    </citation>
    <scope>NUCLEOTIDE SEQUENCE [LARGE SCALE GENOMIC DNA]</scope>
    <source>
        <strain evidence="10">Pf12B</strain>
    </source>
</reference>
<dbReference type="STRING" id="1592317.DPF_1320"/>
<evidence type="ECO:0000313" key="10">
    <source>
        <dbReference type="Proteomes" id="UP000095200"/>
    </source>
</evidence>
<dbReference type="OrthoDB" id="5422255at2"/>
<dbReference type="PANTHER" id="PTHR43687:SF6">
    <property type="entry name" value="L-ASPARTATE SEMIALDEHYDE SULFURTRANSFERASE IRON-SULFUR SUBUNIT"/>
    <property type="match status" value="1"/>
</dbReference>
<keyword evidence="2" id="KW-0004">4Fe-4S</keyword>